<protein>
    <submittedName>
        <fullName evidence="3">AAA+ ATPase domain-containing protein</fullName>
    </submittedName>
</protein>
<evidence type="ECO:0000313" key="4">
    <source>
        <dbReference type="Proteomes" id="UP001408356"/>
    </source>
</evidence>
<dbReference type="InterPro" id="IPR003593">
    <property type="entry name" value="AAA+_ATPase"/>
</dbReference>
<keyword evidence="4" id="KW-1185">Reference proteome</keyword>
<accession>A0ABR2UJ51</accession>
<comment type="caution">
    <text evidence="3">The sequence shown here is derived from an EMBL/GenBank/DDBJ whole genome shotgun (WGS) entry which is preliminary data.</text>
</comment>
<feature type="region of interest" description="Disordered" evidence="1">
    <location>
        <begin position="286"/>
        <end position="318"/>
    </location>
</feature>
<feature type="domain" description="AAA+ ATPase" evidence="2">
    <location>
        <begin position="136"/>
        <end position="277"/>
    </location>
</feature>
<dbReference type="Pfam" id="PF00004">
    <property type="entry name" value="AAA"/>
    <property type="match status" value="1"/>
</dbReference>
<dbReference type="InterPro" id="IPR003959">
    <property type="entry name" value="ATPase_AAA_core"/>
</dbReference>
<feature type="compositionally biased region" description="Basic and acidic residues" evidence="1">
    <location>
        <begin position="24"/>
        <end position="34"/>
    </location>
</feature>
<reference evidence="3 4" key="1">
    <citation type="journal article" date="2024" name="J. Plant Pathol.">
        <title>Sequence and assembly of the genome of Seiridium unicorne, isolate CBS 538.82, causal agent of cypress canker disease.</title>
        <authorList>
            <person name="Scali E."/>
            <person name="Rocca G.D."/>
            <person name="Danti R."/>
            <person name="Garbelotto M."/>
            <person name="Barberini S."/>
            <person name="Baroncelli R."/>
            <person name="Emiliani G."/>
        </authorList>
    </citation>
    <scope>NUCLEOTIDE SEQUENCE [LARGE SCALE GENOMIC DNA]</scope>
    <source>
        <strain evidence="3 4">BM-138-508</strain>
    </source>
</reference>
<feature type="compositionally biased region" description="Acidic residues" evidence="1">
    <location>
        <begin position="1"/>
        <end position="14"/>
    </location>
</feature>
<gene>
    <name evidence="3" type="ORF">SUNI508_10938</name>
</gene>
<name>A0ABR2UJ51_9PEZI</name>
<dbReference type="InterPro" id="IPR027417">
    <property type="entry name" value="P-loop_NTPase"/>
</dbReference>
<dbReference type="SMART" id="SM00382">
    <property type="entry name" value="AAA"/>
    <property type="match status" value="1"/>
</dbReference>
<proteinExistence type="predicted"/>
<dbReference type="Gene3D" id="3.40.50.300">
    <property type="entry name" value="P-loop containing nucleotide triphosphate hydrolases"/>
    <property type="match status" value="1"/>
</dbReference>
<sequence>MFAEPEDQDQETGDNQETNIDYAFGKDHPEDQRPRSRLLACRHRNLAKLYYELYIKFRIGVQPRRSDAFPAPASQHGAVLVEFAVAHVGALEWSDCSFTDVKISDTQKKAIHALTKTYLNREAGDGLQVLVQGKGHGIKFLLYGPPGIGKALTAETLTETFNAPPYTVRVKHLNFLSVFFADEAGARGQIGVEHTRVEKYLKSIFKIASRWKAILLLDEADVFLAERTTDPHINALVSVFSRELERYEGILFLTTNRMQTFNAAILSRIHLALKYEPLKKDVARLSGSSSSNKLRRRQVKHSNPERRIYYPGNSGPWK</sequence>
<dbReference type="SUPFAM" id="SSF52540">
    <property type="entry name" value="P-loop containing nucleoside triphosphate hydrolases"/>
    <property type="match status" value="1"/>
</dbReference>
<dbReference type="Proteomes" id="UP001408356">
    <property type="component" value="Unassembled WGS sequence"/>
</dbReference>
<feature type="region of interest" description="Disordered" evidence="1">
    <location>
        <begin position="1"/>
        <end position="35"/>
    </location>
</feature>
<evidence type="ECO:0000259" key="2">
    <source>
        <dbReference type="SMART" id="SM00382"/>
    </source>
</evidence>
<organism evidence="3 4">
    <name type="scientific">Seiridium unicorne</name>
    <dbReference type="NCBI Taxonomy" id="138068"/>
    <lineage>
        <taxon>Eukaryota</taxon>
        <taxon>Fungi</taxon>
        <taxon>Dikarya</taxon>
        <taxon>Ascomycota</taxon>
        <taxon>Pezizomycotina</taxon>
        <taxon>Sordariomycetes</taxon>
        <taxon>Xylariomycetidae</taxon>
        <taxon>Amphisphaeriales</taxon>
        <taxon>Sporocadaceae</taxon>
        <taxon>Seiridium</taxon>
    </lineage>
</organism>
<dbReference type="PANTHER" id="PTHR46411:SF3">
    <property type="entry name" value="AAA+ ATPASE DOMAIN-CONTAINING PROTEIN"/>
    <property type="match status" value="1"/>
</dbReference>
<dbReference type="EMBL" id="JARVKF010000423">
    <property type="protein sequence ID" value="KAK9414655.1"/>
    <property type="molecule type" value="Genomic_DNA"/>
</dbReference>
<evidence type="ECO:0000313" key="3">
    <source>
        <dbReference type="EMBL" id="KAK9414655.1"/>
    </source>
</evidence>
<evidence type="ECO:0000256" key="1">
    <source>
        <dbReference type="SAM" id="MobiDB-lite"/>
    </source>
</evidence>
<dbReference type="PANTHER" id="PTHR46411">
    <property type="entry name" value="FAMILY ATPASE, PUTATIVE-RELATED"/>
    <property type="match status" value="1"/>
</dbReference>